<organism evidence="14 15">
    <name type="scientific">Channa striata</name>
    <name type="common">Snakehead murrel</name>
    <name type="synonym">Ophicephalus striatus</name>
    <dbReference type="NCBI Taxonomy" id="64152"/>
    <lineage>
        <taxon>Eukaryota</taxon>
        <taxon>Metazoa</taxon>
        <taxon>Chordata</taxon>
        <taxon>Craniata</taxon>
        <taxon>Vertebrata</taxon>
        <taxon>Euteleostomi</taxon>
        <taxon>Actinopterygii</taxon>
        <taxon>Neopterygii</taxon>
        <taxon>Teleostei</taxon>
        <taxon>Neoteleostei</taxon>
        <taxon>Acanthomorphata</taxon>
        <taxon>Anabantaria</taxon>
        <taxon>Anabantiformes</taxon>
        <taxon>Channoidei</taxon>
        <taxon>Channidae</taxon>
        <taxon>Channa</taxon>
    </lineage>
</organism>
<comment type="similarity">
    <text evidence="2">Belongs to the interleukin-1 receptor family.</text>
</comment>
<evidence type="ECO:0008006" key="16">
    <source>
        <dbReference type="Google" id="ProtNLM"/>
    </source>
</evidence>
<dbReference type="SUPFAM" id="SSF48726">
    <property type="entry name" value="Immunoglobulin"/>
    <property type="match status" value="2"/>
</dbReference>
<dbReference type="Gene3D" id="2.60.40.10">
    <property type="entry name" value="Immunoglobulins"/>
    <property type="match status" value="2"/>
</dbReference>
<accession>A0AA88ND60</accession>
<dbReference type="InterPro" id="IPR036179">
    <property type="entry name" value="Ig-like_dom_sf"/>
</dbReference>
<dbReference type="InterPro" id="IPR015621">
    <property type="entry name" value="IL-1_rcpt_fam"/>
</dbReference>
<evidence type="ECO:0000313" key="14">
    <source>
        <dbReference type="EMBL" id="KAK2853843.1"/>
    </source>
</evidence>
<feature type="domain" description="Ig-like" evidence="13">
    <location>
        <begin position="117"/>
        <end position="187"/>
    </location>
</feature>
<dbReference type="FunFam" id="2.60.40.10:FF:000284">
    <property type="entry name" value="interleukin-1 receptor accessory protein-like 1"/>
    <property type="match status" value="1"/>
</dbReference>
<dbReference type="Gene3D" id="3.40.50.10140">
    <property type="entry name" value="Toll/interleukin-1 receptor homology (TIR) domain"/>
    <property type="match status" value="1"/>
</dbReference>
<evidence type="ECO:0000259" key="13">
    <source>
        <dbReference type="PROSITE" id="PS50835"/>
    </source>
</evidence>
<dbReference type="PROSITE" id="PS50835">
    <property type="entry name" value="IG_LIKE"/>
    <property type="match status" value="2"/>
</dbReference>
<dbReference type="SMART" id="SM00409">
    <property type="entry name" value="IG"/>
    <property type="match status" value="2"/>
</dbReference>
<keyword evidence="6" id="KW-0520">NAD</keyword>
<dbReference type="SUPFAM" id="SSF52200">
    <property type="entry name" value="Toll/Interleukin receptor TIR domain"/>
    <property type="match status" value="1"/>
</dbReference>
<keyword evidence="9" id="KW-0325">Glycoprotein</keyword>
<feature type="transmembrane region" description="Helical" evidence="11">
    <location>
        <begin position="334"/>
        <end position="356"/>
    </location>
</feature>
<evidence type="ECO:0000256" key="5">
    <source>
        <dbReference type="ARBA" id="ARBA00022989"/>
    </source>
</evidence>
<dbReference type="InterPro" id="IPR000157">
    <property type="entry name" value="TIR_dom"/>
</dbReference>
<dbReference type="InterPro" id="IPR003599">
    <property type="entry name" value="Ig_sub"/>
</dbReference>
<dbReference type="AlphaFoldDB" id="A0AA88ND60"/>
<dbReference type="PANTHER" id="PTHR11890:SF23">
    <property type="entry name" value="INTERLEUKIN-18 RECEPTOR ACCESSORY PROTEIN"/>
    <property type="match status" value="1"/>
</dbReference>
<dbReference type="Proteomes" id="UP001187415">
    <property type="component" value="Unassembled WGS sequence"/>
</dbReference>
<evidence type="ECO:0000256" key="2">
    <source>
        <dbReference type="ARBA" id="ARBA00009752"/>
    </source>
</evidence>
<dbReference type="PROSITE" id="PS50104">
    <property type="entry name" value="TIR"/>
    <property type="match status" value="1"/>
</dbReference>
<dbReference type="GO" id="GO:0016020">
    <property type="term" value="C:membrane"/>
    <property type="evidence" value="ECO:0007669"/>
    <property type="project" value="UniProtKB-SubCell"/>
</dbReference>
<dbReference type="InterPro" id="IPR013783">
    <property type="entry name" value="Ig-like_fold"/>
</dbReference>
<dbReference type="GO" id="GO:0016787">
    <property type="term" value="F:hydrolase activity"/>
    <property type="evidence" value="ECO:0007669"/>
    <property type="project" value="UniProtKB-KW"/>
</dbReference>
<feature type="domain" description="TIR" evidence="12">
    <location>
        <begin position="376"/>
        <end position="562"/>
    </location>
</feature>
<dbReference type="EMBL" id="JAUPFM010000004">
    <property type="protein sequence ID" value="KAK2853843.1"/>
    <property type="molecule type" value="Genomic_DNA"/>
</dbReference>
<keyword evidence="5 11" id="KW-1133">Transmembrane helix</keyword>
<dbReference type="Pfam" id="PF01582">
    <property type="entry name" value="TIR"/>
    <property type="match status" value="1"/>
</dbReference>
<evidence type="ECO:0000256" key="4">
    <source>
        <dbReference type="ARBA" id="ARBA00022801"/>
    </source>
</evidence>
<keyword evidence="10" id="KW-0393">Immunoglobulin domain</keyword>
<keyword evidence="3 11" id="KW-0812">Transmembrane</keyword>
<gene>
    <name evidence="14" type="ORF">Q5P01_006504</name>
</gene>
<keyword evidence="15" id="KW-1185">Reference proteome</keyword>
<evidence type="ECO:0000256" key="11">
    <source>
        <dbReference type="SAM" id="Phobius"/>
    </source>
</evidence>
<evidence type="ECO:0000259" key="12">
    <source>
        <dbReference type="PROSITE" id="PS50104"/>
    </source>
</evidence>
<dbReference type="InterPro" id="IPR035897">
    <property type="entry name" value="Toll_tir_struct_dom_sf"/>
</dbReference>
<evidence type="ECO:0000256" key="7">
    <source>
        <dbReference type="ARBA" id="ARBA00023157"/>
    </source>
</evidence>
<comment type="caution">
    <text evidence="14">The sequence shown here is derived from an EMBL/GenBank/DDBJ whole genome shotgun (WGS) entry which is preliminary data.</text>
</comment>
<evidence type="ECO:0000256" key="8">
    <source>
        <dbReference type="ARBA" id="ARBA00023170"/>
    </source>
</evidence>
<evidence type="ECO:0000256" key="3">
    <source>
        <dbReference type="ARBA" id="ARBA00022692"/>
    </source>
</evidence>
<comment type="subcellular location">
    <subcellularLocation>
        <location evidence="1">Membrane</location>
        <topology evidence="1">Single-pass type I membrane protein</topology>
    </subcellularLocation>
</comment>
<sequence length="575" mass="64622">MQTGFILIYFVVPICLEGCCVRNYQKKRTGLQKYILNQHFRVVEGEHFLVPCVKSVNDHVEMDWSGSGECKEEKTGSSLKCGETFIAEAQHSGNYTCLNGGSKILFYLQVVAKVSLPCFNANESSKSLLIAAGGEIPCPGLNCSNNTDMRWYKGNKTMSKQRRRLCEEDGLLRLCQVGESDGGVYFCDRQIVEKGVKWTFRRAVNIKVVPNLTVSDPPRIARPEDNTTEEVELGQSHTLICKAYFSVAINFSADVQWYMNYGGNLDNNTPLHMENPQHKQWVFKEVEVTQTAILEEVNLHHLNHTYTCIARNTVGDCRATIKLKKKIKVKWPSLVGYPIVCLLLVACVGFVLHVKWIELQLFYRSHFYHGECDKEKEFDVFLSYVWSPPSAEVLGGGTFSTQSQAGTDERACLSIMDPLNTVEGKGSQTPLEELLPQVIEERWGYRLCLLERDILPGGAYTNDVVQAIQGSHMLICVLSADYFCDSNAVFVLESGIQALLQNSTPKLLLIWTSRASISLSQPDPPLPTVVQRALKVLPSLKWTSRKPTNATCSFWKSLRKAMPDHKVKILSPMNS</sequence>
<proteinExistence type="inferred from homology"/>
<reference evidence="14" key="1">
    <citation type="submission" date="2023-07" db="EMBL/GenBank/DDBJ databases">
        <title>Chromosome-level Genome Assembly of Striped Snakehead (Channa striata).</title>
        <authorList>
            <person name="Liu H."/>
        </authorList>
    </citation>
    <scope>NUCLEOTIDE SEQUENCE</scope>
    <source>
        <strain evidence="14">Gz</strain>
        <tissue evidence="14">Muscle</tissue>
    </source>
</reference>
<feature type="transmembrane region" description="Helical" evidence="11">
    <location>
        <begin position="6"/>
        <end position="24"/>
    </location>
</feature>
<keyword evidence="7" id="KW-1015">Disulfide bond</keyword>
<dbReference type="InterPro" id="IPR007110">
    <property type="entry name" value="Ig-like_dom"/>
</dbReference>
<name>A0AA88ND60_CHASR</name>
<evidence type="ECO:0000256" key="10">
    <source>
        <dbReference type="ARBA" id="ARBA00023319"/>
    </source>
</evidence>
<feature type="domain" description="Ig-like" evidence="13">
    <location>
        <begin position="218"/>
        <end position="324"/>
    </location>
</feature>
<protein>
    <recommendedName>
        <fullName evidence="16">Interleukin-18 receptor accessory protein</fullName>
    </recommendedName>
</protein>
<keyword evidence="8" id="KW-0675">Receptor</keyword>
<evidence type="ECO:0000313" key="15">
    <source>
        <dbReference type="Proteomes" id="UP001187415"/>
    </source>
</evidence>
<dbReference type="PANTHER" id="PTHR11890">
    <property type="entry name" value="INTERLEUKIN-1 RECEPTOR FAMILY MEMBER"/>
    <property type="match status" value="1"/>
</dbReference>
<dbReference type="GO" id="GO:0042008">
    <property type="term" value="F:interleukin-18 receptor activity"/>
    <property type="evidence" value="ECO:0007669"/>
    <property type="project" value="TreeGrafter"/>
</dbReference>
<evidence type="ECO:0000256" key="9">
    <source>
        <dbReference type="ARBA" id="ARBA00023180"/>
    </source>
</evidence>
<evidence type="ECO:0000256" key="1">
    <source>
        <dbReference type="ARBA" id="ARBA00004479"/>
    </source>
</evidence>
<evidence type="ECO:0000256" key="6">
    <source>
        <dbReference type="ARBA" id="ARBA00023027"/>
    </source>
</evidence>
<keyword evidence="11" id="KW-0472">Membrane</keyword>
<keyword evidence="4" id="KW-0378">Hydrolase</keyword>